<feature type="transmembrane region" description="Helical" evidence="1">
    <location>
        <begin position="139"/>
        <end position="155"/>
    </location>
</feature>
<name>K9YTP4_DACS8</name>
<dbReference type="AlphaFoldDB" id="K9YTP4"/>
<proteinExistence type="predicted"/>
<dbReference type="HOGENOM" id="CLU_566103_0_0_3"/>
<feature type="transmembrane region" description="Helical" evidence="1">
    <location>
        <begin position="113"/>
        <end position="133"/>
    </location>
</feature>
<dbReference type="eggNOG" id="COG3463">
    <property type="taxonomic scope" value="Bacteria"/>
</dbReference>
<gene>
    <name evidence="2" type="ORF">Dacsa_1636</name>
</gene>
<dbReference type="OrthoDB" id="2079361at2"/>
<accession>K9YTP4</accession>
<dbReference type="InterPro" id="IPR018650">
    <property type="entry name" value="STSV1_Orf64"/>
</dbReference>
<dbReference type="PATRIC" id="fig|13035.3.peg.1839"/>
<dbReference type="RefSeq" id="WP_015229303.1">
    <property type="nucleotide sequence ID" value="NC_019780.1"/>
</dbReference>
<reference evidence="2" key="1">
    <citation type="submission" date="2012-04" db="EMBL/GenBank/DDBJ databases">
        <title>Finished genome of Dactylococcopsis salina PCC 8305.</title>
        <authorList>
            <consortium name="US DOE Joint Genome Institute"/>
            <person name="Gugger M."/>
            <person name="Coursin T."/>
            <person name="Rippka R."/>
            <person name="Tandeau De Marsac N."/>
            <person name="Huntemann M."/>
            <person name="Wei C.-L."/>
            <person name="Han J."/>
            <person name="Detter J.C."/>
            <person name="Han C."/>
            <person name="Tapia R."/>
            <person name="Daligault H."/>
            <person name="Chen A."/>
            <person name="Krypides N."/>
            <person name="Mavromatis K."/>
            <person name="Markowitz V."/>
            <person name="Szeto E."/>
            <person name="Ivanova N."/>
            <person name="Ovchinnikova G."/>
            <person name="Pagani I."/>
            <person name="Pati A."/>
            <person name="Goodwin L."/>
            <person name="Peters L."/>
            <person name="Pitluck S."/>
            <person name="Woyke T."/>
            <person name="Kerfeld C."/>
        </authorList>
    </citation>
    <scope>NUCLEOTIDE SEQUENCE [LARGE SCALE GENOMIC DNA]</scope>
    <source>
        <strain evidence="2">PCC 8305</strain>
    </source>
</reference>
<keyword evidence="1" id="KW-0472">Membrane</keyword>
<feature type="transmembrane region" description="Helical" evidence="1">
    <location>
        <begin position="193"/>
        <end position="214"/>
    </location>
</feature>
<evidence type="ECO:0000313" key="2">
    <source>
        <dbReference type="EMBL" id="AFZ50306.1"/>
    </source>
</evidence>
<organism evidence="2 3">
    <name type="scientific">Dactylococcopsis salina (strain PCC 8305)</name>
    <name type="common">Myxobactron salinum</name>
    <dbReference type="NCBI Taxonomy" id="13035"/>
    <lineage>
        <taxon>Bacteria</taxon>
        <taxon>Bacillati</taxon>
        <taxon>Cyanobacteriota</taxon>
        <taxon>Cyanophyceae</taxon>
        <taxon>Nodosilineales</taxon>
        <taxon>Cymatolegaceae</taxon>
        <taxon>Dactylococcopsis</taxon>
    </lineage>
</organism>
<feature type="transmembrane region" description="Helical" evidence="1">
    <location>
        <begin position="335"/>
        <end position="354"/>
    </location>
</feature>
<feature type="transmembrane region" description="Helical" evidence="1">
    <location>
        <begin position="306"/>
        <end position="329"/>
    </location>
</feature>
<keyword evidence="3" id="KW-1185">Reference proteome</keyword>
<dbReference type="Pfam" id="PF09852">
    <property type="entry name" value="DUF2079"/>
    <property type="match status" value="1"/>
</dbReference>
<feature type="transmembrane region" description="Helical" evidence="1">
    <location>
        <begin position="82"/>
        <end position="101"/>
    </location>
</feature>
<dbReference type="EMBL" id="CP003944">
    <property type="protein sequence ID" value="AFZ50306.1"/>
    <property type="molecule type" value="Genomic_DNA"/>
</dbReference>
<protein>
    <submittedName>
        <fullName evidence="2">Membrane protein</fullName>
    </submittedName>
</protein>
<dbReference type="KEGG" id="dsl:Dacsa_1636"/>
<feature type="transmembrane region" description="Helical" evidence="1">
    <location>
        <begin position="248"/>
        <end position="271"/>
    </location>
</feature>
<dbReference type="Proteomes" id="UP000010482">
    <property type="component" value="Chromosome"/>
</dbReference>
<keyword evidence="1" id="KW-0812">Transmembrane</keyword>
<sequence>MKHFRLSFLIIGSALALFFFSSLRHFLIRSSGWDLAIFDQAVYLISEGKTPISSILGFHILGDHAAPIFYPIALLYKIYADVHWLFLLQSIALSIGAIPVYHLSLKSGLNNKLAKTLAILYLLYPLIFNINLFDFHPDVIALPAILFAILAAYQAKMIWFTVAILIILACKAVFSLTVTAMGIWLLLFKKKRAYGIIAITFGSAWFILSTQIIIPTFRGYEHSAVSRYGYLGDSILEIAKNLFLKPNLVFSHLFTLANLEYLVLLFSPVVWGLSFRYLSPLVAASPALLLNLLTDYPLQKDLLHQYSLPILPFLFLAVIESLAAGKGWLKQPRWMIVWGMIAFIALAKFGFFWTKYLTEIDTWKATREAINIVETKGNVLTNNQIAPQLSQREVIQLVGEKPAEINLDQFDYILLNLRYPGLISSQATVEILNDRIAKSNDFELMFDRTDVKLWTQN</sequence>
<evidence type="ECO:0000256" key="1">
    <source>
        <dbReference type="SAM" id="Phobius"/>
    </source>
</evidence>
<evidence type="ECO:0000313" key="3">
    <source>
        <dbReference type="Proteomes" id="UP000010482"/>
    </source>
</evidence>
<dbReference type="STRING" id="13035.Dacsa_1636"/>
<feature type="transmembrane region" description="Helical" evidence="1">
    <location>
        <begin position="162"/>
        <end position="187"/>
    </location>
</feature>
<keyword evidence="1" id="KW-1133">Transmembrane helix</keyword>